<dbReference type="Proteomes" id="UP000198318">
    <property type="component" value="Unassembled WGS sequence"/>
</dbReference>
<keyword evidence="2" id="KW-0812">Transmembrane</keyword>
<protein>
    <recommendedName>
        <fullName evidence="5">DUF3558 domain-containing protein</fullName>
    </recommendedName>
</protein>
<keyword evidence="4" id="KW-1185">Reference proteome</keyword>
<evidence type="ECO:0008006" key="5">
    <source>
        <dbReference type="Google" id="ProtNLM"/>
    </source>
</evidence>
<sequence>MTRRGSEERDVGLHPPAEPFHRPYAGPEPPSPDRRPKRLIVLLVAAVAFAGAAVAVFLVAPGGGKGTDRAAVTPSTAGPTPSEPTPSGPAPSEPAPSEPTASEPAQPIVRALPPPCGTVRAGTVAKAVPKASEKKSANSTLTTCTYTSKESAFRWLRVEARLYAPAHTATPVRDAESYYDAQWTQAHDAPLVRTIALEREHGVGDEAYRWFMADQGQPTLVGLVTARVGNAVVTVSYSEEAPRGGGQAARERPMLGTATAVAREVLTALKDF</sequence>
<evidence type="ECO:0000313" key="4">
    <source>
        <dbReference type="Proteomes" id="UP000198318"/>
    </source>
</evidence>
<feature type="transmembrane region" description="Helical" evidence="2">
    <location>
        <begin position="39"/>
        <end position="60"/>
    </location>
</feature>
<feature type="region of interest" description="Disordered" evidence="1">
    <location>
        <begin position="62"/>
        <end position="116"/>
    </location>
</feature>
<evidence type="ECO:0000313" key="3">
    <source>
        <dbReference type="EMBL" id="SNS91729.1"/>
    </source>
</evidence>
<evidence type="ECO:0000256" key="2">
    <source>
        <dbReference type="SAM" id="Phobius"/>
    </source>
</evidence>
<keyword evidence="2" id="KW-1133">Transmembrane helix</keyword>
<feature type="compositionally biased region" description="Pro residues" evidence="1">
    <location>
        <begin position="81"/>
        <end position="97"/>
    </location>
</feature>
<evidence type="ECO:0000256" key="1">
    <source>
        <dbReference type="SAM" id="MobiDB-lite"/>
    </source>
</evidence>
<accession>A0A239IDX3</accession>
<organism evidence="3 4">
    <name type="scientific">Actinomadura meyerae</name>
    <dbReference type="NCBI Taxonomy" id="240840"/>
    <lineage>
        <taxon>Bacteria</taxon>
        <taxon>Bacillati</taxon>
        <taxon>Actinomycetota</taxon>
        <taxon>Actinomycetes</taxon>
        <taxon>Streptosporangiales</taxon>
        <taxon>Thermomonosporaceae</taxon>
        <taxon>Actinomadura</taxon>
    </lineage>
</organism>
<feature type="compositionally biased region" description="Basic and acidic residues" evidence="1">
    <location>
        <begin position="1"/>
        <end position="12"/>
    </location>
</feature>
<name>A0A239IDX3_9ACTN</name>
<dbReference type="EMBL" id="FZOR01000012">
    <property type="protein sequence ID" value="SNS91729.1"/>
    <property type="molecule type" value="Genomic_DNA"/>
</dbReference>
<keyword evidence="2" id="KW-0472">Membrane</keyword>
<dbReference type="AlphaFoldDB" id="A0A239IDX3"/>
<feature type="region of interest" description="Disordered" evidence="1">
    <location>
        <begin position="1"/>
        <end position="35"/>
    </location>
</feature>
<proteinExistence type="predicted"/>
<reference evidence="3 4" key="1">
    <citation type="submission" date="2017-06" db="EMBL/GenBank/DDBJ databases">
        <authorList>
            <person name="Kim H.J."/>
            <person name="Triplett B.A."/>
        </authorList>
    </citation>
    <scope>NUCLEOTIDE SEQUENCE [LARGE SCALE GENOMIC DNA]</scope>
    <source>
        <strain evidence="3 4">DSM 44715</strain>
    </source>
</reference>
<gene>
    <name evidence="3" type="ORF">SAMN05443665_101283</name>
</gene>